<evidence type="ECO:0008006" key="5">
    <source>
        <dbReference type="Google" id="ProtNLM"/>
    </source>
</evidence>
<dbReference type="Gene3D" id="2.130.10.130">
    <property type="entry name" value="Integrin alpha, N-terminal"/>
    <property type="match status" value="1"/>
</dbReference>
<evidence type="ECO:0000313" key="3">
    <source>
        <dbReference type="EMBL" id="GGH88441.1"/>
    </source>
</evidence>
<accession>A0ABQ2ACI0</accession>
<dbReference type="EMBL" id="BMGY01000032">
    <property type="protein sequence ID" value="GGH88441.1"/>
    <property type="molecule type" value="Genomic_DNA"/>
</dbReference>
<dbReference type="Pfam" id="PF13517">
    <property type="entry name" value="FG-GAP_3"/>
    <property type="match status" value="1"/>
</dbReference>
<evidence type="ECO:0000256" key="2">
    <source>
        <dbReference type="SAM" id="MobiDB-lite"/>
    </source>
</evidence>
<dbReference type="InterPro" id="IPR026444">
    <property type="entry name" value="Secre_tail"/>
</dbReference>
<organism evidence="3 4">
    <name type="scientific">Hymenobacter frigidus</name>
    <dbReference type="NCBI Taxonomy" id="1524095"/>
    <lineage>
        <taxon>Bacteria</taxon>
        <taxon>Pseudomonadati</taxon>
        <taxon>Bacteroidota</taxon>
        <taxon>Cytophagia</taxon>
        <taxon>Cytophagales</taxon>
        <taxon>Hymenobacteraceae</taxon>
        <taxon>Hymenobacter</taxon>
    </lineage>
</organism>
<gene>
    <name evidence="3" type="ORF">GCM10011495_29710</name>
</gene>
<feature type="compositionally biased region" description="Gly residues" evidence="2">
    <location>
        <begin position="12"/>
        <end position="21"/>
    </location>
</feature>
<dbReference type="NCBIfam" id="TIGR04183">
    <property type="entry name" value="Por_Secre_tail"/>
    <property type="match status" value="1"/>
</dbReference>
<dbReference type="InterPro" id="IPR028994">
    <property type="entry name" value="Integrin_alpha_N"/>
</dbReference>
<comment type="caution">
    <text evidence="3">The sequence shown here is derived from an EMBL/GenBank/DDBJ whole genome shotgun (WGS) entry which is preliminary data.</text>
</comment>
<dbReference type="SUPFAM" id="SSF49313">
    <property type="entry name" value="Cadherin-like"/>
    <property type="match status" value="1"/>
</dbReference>
<proteinExistence type="predicted"/>
<evidence type="ECO:0000313" key="4">
    <source>
        <dbReference type="Proteomes" id="UP000637774"/>
    </source>
</evidence>
<dbReference type="Proteomes" id="UP000637774">
    <property type="component" value="Unassembled WGS sequence"/>
</dbReference>
<name>A0ABQ2ACI0_9BACT</name>
<dbReference type="Pfam" id="PF01839">
    <property type="entry name" value="FG-GAP"/>
    <property type="match status" value="1"/>
</dbReference>
<protein>
    <recommendedName>
        <fullName evidence="5">T9SS type A sorting domain-containing protein</fullName>
    </recommendedName>
</protein>
<dbReference type="PANTHER" id="PTHR44103:SF1">
    <property type="entry name" value="PROPROTEIN CONVERTASE P"/>
    <property type="match status" value="1"/>
</dbReference>
<dbReference type="InterPro" id="IPR013517">
    <property type="entry name" value="FG-GAP"/>
</dbReference>
<reference evidence="4" key="1">
    <citation type="journal article" date="2019" name="Int. J. Syst. Evol. Microbiol.">
        <title>The Global Catalogue of Microorganisms (GCM) 10K type strain sequencing project: providing services to taxonomists for standard genome sequencing and annotation.</title>
        <authorList>
            <consortium name="The Broad Institute Genomics Platform"/>
            <consortium name="The Broad Institute Genome Sequencing Center for Infectious Disease"/>
            <person name="Wu L."/>
            <person name="Ma J."/>
        </authorList>
    </citation>
    <scope>NUCLEOTIDE SEQUENCE [LARGE SCALE GENOMIC DNA]</scope>
    <source>
        <strain evidence="4">CGMCC 1.14966</strain>
    </source>
</reference>
<sequence length="710" mass="71737">MAAGRHDWGAARGDGPGADGGGNGFASATLIALNGQFPEGPVDVQDLNADGRPDLLAITAAGNTQQGATVQLVELRNNGTGFDPPIVLLTERRLGRTVADFNQDGKLDILLFGPDQFASPLPYKLLLLTRNAANTGYDAPVVSPLNAFTIGESVVADFNADGRPDVAVGTSGSSGRAPVVVQRTAAGFILQGPFPAFSSTSELQLVADADGLPDLVGSLSNFTAGGFGVLPGLVGGGLGQPVSYNLAGTNFVAGDFDLDGRTDLAAYDLTSGNLIVYRYTGLSANTNNPPTLNTLTDLTLAEDAPQQTVALTGIGNGGEPGQAVTITATSDNPALVPNPSIAYFSPTSTGTLRLQPAPDAFGSCLITVTASDGQPQNSTVVRTFRVTVSPVNDAPTLDAIPDVVVTQVIPSNAPQLIAVPLSGITSGAANENQLLTLSATVSLVGPGSISNGTFAYISPSTTGQCNLLILAVPPGLFATVTITVNDGQPTNNTTSRTFRVFYNPSGTPGLPTTAPTLNAIADVTADRALAAQLPVALAGIGDGDPSQVLPLTVVAVSSDPALVSLGAVSYTSPAATGNLPYTISNTRGGTATVRVTVSNGQAQNGSITRSFRVTVPAAPVISGSRGGTGNTAVALYPNPAPGGHFTLAGAAPGPLDVTVLDLSGRIVLQQQLVAGPQPLLLALPATAAAGVYVVRVRSAGSMVVRRLAVE</sequence>
<dbReference type="InterPro" id="IPR015919">
    <property type="entry name" value="Cadherin-like_sf"/>
</dbReference>
<dbReference type="SUPFAM" id="SSF69318">
    <property type="entry name" value="Integrin alpha N-terminal domain"/>
    <property type="match status" value="1"/>
</dbReference>
<dbReference type="PANTHER" id="PTHR44103">
    <property type="entry name" value="PROPROTEIN CONVERTASE P"/>
    <property type="match status" value="1"/>
</dbReference>
<keyword evidence="4" id="KW-1185">Reference proteome</keyword>
<dbReference type="RefSeq" id="WP_188562882.1">
    <property type="nucleotide sequence ID" value="NZ_BMGY01000032.1"/>
</dbReference>
<evidence type="ECO:0000256" key="1">
    <source>
        <dbReference type="ARBA" id="ARBA00022729"/>
    </source>
</evidence>
<keyword evidence="1" id="KW-0732">Signal</keyword>
<dbReference type="InterPro" id="IPR013783">
    <property type="entry name" value="Ig-like_fold"/>
</dbReference>
<dbReference type="Gene3D" id="2.60.40.10">
    <property type="entry name" value="Immunoglobulins"/>
    <property type="match status" value="1"/>
</dbReference>
<feature type="region of interest" description="Disordered" evidence="2">
    <location>
        <begin position="1"/>
        <end position="21"/>
    </location>
</feature>